<accession>A0A6P4Y4R9</accession>
<keyword evidence="4" id="KW-0963">Cytoplasm</keyword>
<keyword evidence="12" id="KW-1185">Reference proteome</keyword>
<evidence type="ECO:0000256" key="1">
    <source>
        <dbReference type="ARBA" id="ARBA00004123"/>
    </source>
</evidence>
<gene>
    <name evidence="13" type="primary">LOC109469792</name>
</gene>
<evidence type="ECO:0000256" key="3">
    <source>
        <dbReference type="ARBA" id="ARBA00005560"/>
    </source>
</evidence>
<dbReference type="PANTHER" id="PTHR10126">
    <property type="entry name" value="TATA-BOX BINDING PROTEIN"/>
    <property type="match status" value="1"/>
</dbReference>
<evidence type="ECO:0000256" key="6">
    <source>
        <dbReference type="ARBA" id="ARBA00023125"/>
    </source>
</evidence>
<keyword evidence="6" id="KW-0238">DNA-binding</keyword>
<evidence type="ECO:0000313" key="12">
    <source>
        <dbReference type="Proteomes" id="UP000515135"/>
    </source>
</evidence>
<dbReference type="RefSeq" id="XP_019624015.1">
    <property type="nucleotide sequence ID" value="XM_019768456.1"/>
</dbReference>
<dbReference type="GeneID" id="109469792"/>
<protein>
    <recommendedName>
        <fullName evidence="9">TATA box-binding protein-like 1</fullName>
    </recommendedName>
    <alternativeName>
        <fullName evidence="10">TBP-like factor</fullName>
    </alternativeName>
</protein>
<evidence type="ECO:0000256" key="7">
    <source>
        <dbReference type="ARBA" id="ARBA00023163"/>
    </source>
</evidence>
<dbReference type="InterPro" id="IPR012295">
    <property type="entry name" value="TBP_dom_sf"/>
</dbReference>
<reference evidence="13" key="1">
    <citation type="submission" date="2025-08" db="UniProtKB">
        <authorList>
            <consortium name="RefSeq"/>
        </authorList>
    </citation>
    <scope>IDENTIFICATION</scope>
    <source>
        <tissue evidence="13">Gonad</tissue>
    </source>
</reference>
<dbReference type="Proteomes" id="UP000515135">
    <property type="component" value="Unplaced"/>
</dbReference>
<dbReference type="SUPFAM" id="SSF55945">
    <property type="entry name" value="TATA-box binding protein-like"/>
    <property type="match status" value="2"/>
</dbReference>
<dbReference type="Gene3D" id="3.30.310.10">
    <property type="entry name" value="TATA-Binding Protein"/>
    <property type="match status" value="2"/>
</dbReference>
<feature type="region of interest" description="Disordered" evidence="11">
    <location>
        <begin position="211"/>
        <end position="240"/>
    </location>
</feature>
<comment type="subcellular location">
    <subcellularLocation>
        <location evidence="2">Cytoplasm</location>
    </subcellularLocation>
    <subcellularLocation>
        <location evidence="1">Nucleus</location>
    </subcellularLocation>
</comment>
<keyword evidence="8" id="KW-0539">Nucleus</keyword>
<evidence type="ECO:0000256" key="5">
    <source>
        <dbReference type="ARBA" id="ARBA00023015"/>
    </source>
</evidence>
<dbReference type="InterPro" id="IPR000814">
    <property type="entry name" value="TBP"/>
</dbReference>
<comment type="similarity">
    <text evidence="3">Belongs to the TBP family.</text>
</comment>
<dbReference type="OrthoDB" id="2127950at2759"/>
<evidence type="ECO:0000256" key="10">
    <source>
        <dbReference type="ARBA" id="ARBA00033173"/>
    </source>
</evidence>
<proteinExistence type="inferred from homology"/>
<evidence type="ECO:0000256" key="11">
    <source>
        <dbReference type="SAM" id="MobiDB-lite"/>
    </source>
</evidence>
<dbReference type="Pfam" id="PF00352">
    <property type="entry name" value="TBP"/>
    <property type="match status" value="2"/>
</dbReference>
<dbReference type="FunFam" id="3.30.310.10:FF:000005">
    <property type="entry name" value="TATA box-binding protein-like 1"/>
    <property type="match status" value="1"/>
</dbReference>
<evidence type="ECO:0000256" key="4">
    <source>
        <dbReference type="ARBA" id="ARBA00022490"/>
    </source>
</evidence>
<keyword evidence="7" id="KW-0804">Transcription</keyword>
<organism evidence="12 13">
    <name type="scientific">Branchiostoma belcheri</name>
    <name type="common">Amphioxus</name>
    <dbReference type="NCBI Taxonomy" id="7741"/>
    <lineage>
        <taxon>Eukaryota</taxon>
        <taxon>Metazoa</taxon>
        <taxon>Chordata</taxon>
        <taxon>Cephalochordata</taxon>
        <taxon>Leptocardii</taxon>
        <taxon>Amphioxiformes</taxon>
        <taxon>Branchiostomatidae</taxon>
        <taxon>Branchiostoma</taxon>
    </lineage>
</organism>
<dbReference type="CDD" id="cd04517">
    <property type="entry name" value="TLF"/>
    <property type="match status" value="1"/>
</dbReference>
<evidence type="ECO:0000313" key="13">
    <source>
        <dbReference type="RefSeq" id="XP_019624015.1"/>
    </source>
</evidence>
<evidence type="ECO:0000256" key="2">
    <source>
        <dbReference type="ARBA" id="ARBA00004496"/>
    </source>
</evidence>
<dbReference type="GO" id="GO:0003677">
    <property type="term" value="F:DNA binding"/>
    <property type="evidence" value="ECO:0007669"/>
    <property type="project" value="UniProtKB-KW"/>
</dbReference>
<dbReference type="FunFam" id="3.30.310.10:FF:000009">
    <property type="entry name" value="TatA box-binding protein-like protein 1"/>
    <property type="match status" value="1"/>
</dbReference>
<feature type="compositionally biased region" description="Acidic residues" evidence="11">
    <location>
        <begin position="219"/>
        <end position="240"/>
    </location>
</feature>
<dbReference type="PRINTS" id="PR00686">
    <property type="entry name" value="TIFACTORIID"/>
</dbReference>
<dbReference type="GO" id="GO:0005634">
    <property type="term" value="C:nucleus"/>
    <property type="evidence" value="ECO:0007669"/>
    <property type="project" value="UniProtKB-SubCell"/>
</dbReference>
<name>A0A6P4Y4R9_BRABE</name>
<sequence length="240" mass="26529">MAVAAASPDICQDLGNKNSVPGEPAAQEQTSLDIDIANVVCSFRARCHLNLRMIALNGANVIYKRELGKVTMKLRRPYCTANIWSSGKIVCTGARSEDDAKKGARRCARALQNMGFQVHFSEFKVVNVLGICAMPFTIKITLFSKQHKENASYEPELHPGVTYKLRNPKAVMKIFSTGSITCTAPCVANIQRAIEHIYPLVYEFRGDDVVRGPRRGNAGEEDIDDSEDEEDSEDDEDDDA</sequence>
<dbReference type="GO" id="GO:0005737">
    <property type="term" value="C:cytoplasm"/>
    <property type="evidence" value="ECO:0007669"/>
    <property type="project" value="UniProtKB-SubCell"/>
</dbReference>
<evidence type="ECO:0000256" key="8">
    <source>
        <dbReference type="ARBA" id="ARBA00023242"/>
    </source>
</evidence>
<evidence type="ECO:0000256" key="9">
    <source>
        <dbReference type="ARBA" id="ARBA00023474"/>
    </source>
</evidence>
<dbReference type="GO" id="GO:0006352">
    <property type="term" value="P:DNA-templated transcription initiation"/>
    <property type="evidence" value="ECO:0007669"/>
    <property type="project" value="InterPro"/>
</dbReference>
<dbReference type="KEGG" id="bbel:109469792"/>
<dbReference type="AlphaFoldDB" id="A0A6P4Y4R9"/>
<dbReference type="InterPro" id="IPR015445">
    <property type="entry name" value="TBP-like"/>
</dbReference>
<keyword evidence="5" id="KW-0805">Transcription regulation</keyword>